<keyword evidence="1" id="KW-1133">Transmembrane helix</keyword>
<feature type="transmembrane region" description="Helical" evidence="1">
    <location>
        <begin position="40"/>
        <end position="61"/>
    </location>
</feature>
<evidence type="ECO:0000313" key="2">
    <source>
        <dbReference type="EMBL" id="KAJ4005583.1"/>
    </source>
</evidence>
<dbReference type="OrthoDB" id="4115096at2759"/>
<keyword evidence="3" id="KW-1185">Reference proteome</keyword>
<dbReference type="EMBL" id="JAPDHF010000021">
    <property type="protein sequence ID" value="KAJ4005583.1"/>
    <property type="molecule type" value="Genomic_DNA"/>
</dbReference>
<dbReference type="Proteomes" id="UP001152130">
    <property type="component" value="Unassembled WGS sequence"/>
</dbReference>
<evidence type="ECO:0000313" key="3">
    <source>
        <dbReference type="Proteomes" id="UP001152130"/>
    </source>
</evidence>
<gene>
    <name evidence="2" type="ORF">NW766_011133</name>
</gene>
<protein>
    <submittedName>
        <fullName evidence="2">Uncharacterized protein</fullName>
    </submittedName>
</protein>
<dbReference type="AlphaFoldDB" id="A0A9W8PHU1"/>
<comment type="caution">
    <text evidence="2">The sequence shown here is derived from an EMBL/GenBank/DDBJ whole genome shotgun (WGS) entry which is preliminary data.</text>
</comment>
<sequence>MATKVKVECSLNTTECILETIASILGEIQEQNEEYNWDPLTFVFTAIIGVIAILFAALTAFQSFLAAGPGRTKSGAYAIGPWSRLNHRKFDLTEMRFRTTASTPILTADSLNFAVLGDEGTLSQDPVRLRKGNNDYFPATWLALLSHLSLDKTGLWDEVKITGADFIPSDLPAVPAYGSITFVITLAMILSRGCGRLTVDRESGLPRVRDRHFNLIFRHHPLLGAIGFFEMYGKIPFTFRRHTGMLKRLLQAHGYFGISELGYSDLVNVFIRNDGELPLNPSEFHDFRHIIEARIQCPHVNQELSACRNALCRNARECAKGLDPGFYINGPLYLSMVPVPSSDLLPFFFPHQKAKLRERLDTLLLQSRFWGMETTAYRDVSLNQLADGAGDCLHLNSTPVSWAKANVNPNIADLAVDTEVYKLCSKYLKQSPTQKKRIQ</sequence>
<accession>A0A9W8PHU1</accession>
<evidence type="ECO:0000256" key="1">
    <source>
        <dbReference type="SAM" id="Phobius"/>
    </source>
</evidence>
<keyword evidence="1" id="KW-0472">Membrane</keyword>
<keyword evidence="1" id="KW-0812">Transmembrane</keyword>
<proteinExistence type="predicted"/>
<reference evidence="2" key="1">
    <citation type="submission" date="2022-10" db="EMBL/GenBank/DDBJ databases">
        <title>Fusarium specimens isolated from Avocado Roots.</title>
        <authorList>
            <person name="Stajich J."/>
            <person name="Roper C."/>
            <person name="Heimlech-Rivalta G."/>
        </authorList>
    </citation>
    <scope>NUCLEOTIDE SEQUENCE</scope>
    <source>
        <strain evidence="2">CF00143</strain>
    </source>
</reference>
<organism evidence="2 3">
    <name type="scientific">Fusarium irregulare</name>
    <dbReference type="NCBI Taxonomy" id="2494466"/>
    <lineage>
        <taxon>Eukaryota</taxon>
        <taxon>Fungi</taxon>
        <taxon>Dikarya</taxon>
        <taxon>Ascomycota</taxon>
        <taxon>Pezizomycotina</taxon>
        <taxon>Sordariomycetes</taxon>
        <taxon>Hypocreomycetidae</taxon>
        <taxon>Hypocreales</taxon>
        <taxon>Nectriaceae</taxon>
        <taxon>Fusarium</taxon>
        <taxon>Fusarium incarnatum-equiseti species complex</taxon>
    </lineage>
</organism>
<name>A0A9W8PHU1_9HYPO</name>